<evidence type="ECO:0000313" key="2">
    <source>
        <dbReference type="EMBL" id="KAK4468475.1"/>
    </source>
</evidence>
<dbReference type="Proteomes" id="UP001292079">
    <property type="component" value="Unassembled WGS sequence"/>
</dbReference>
<dbReference type="AlphaFoldDB" id="A0AAE2D323"/>
<keyword evidence="1" id="KW-0812">Transmembrane</keyword>
<accession>A0AAE2D323</accession>
<dbReference type="EMBL" id="JALJAT010000006">
    <property type="protein sequence ID" value="KAK4468475.1"/>
    <property type="molecule type" value="Genomic_DNA"/>
</dbReference>
<organism evidence="2 3">
    <name type="scientific">Schistosoma mekongi</name>
    <name type="common">Parasitic worm</name>
    <dbReference type="NCBI Taxonomy" id="38744"/>
    <lineage>
        <taxon>Eukaryota</taxon>
        <taxon>Metazoa</taxon>
        <taxon>Spiralia</taxon>
        <taxon>Lophotrochozoa</taxon>
        <taxon>Platyhelminthes</taxon>
        <taxon>Trematoda</taxon>
        <taxon>Digenea</taxon>
        <taxon>Strigeidida</taxon>
        <taxon>Schistosomatoidea</taxon>
        <taxon>Schistosomatidae</taxon>
        <taxon>Schistosoma</taxon>
    </lineage>
</organism>
<proteinExistence type="predicted"/>
<sequence>MSPFQLQALRNILRQHKLAILVAISCFGLMTIAIILTPYFLNLYDLTVNYALYYLAFVFIFEITCLCSLMLFAFTPNGGLECDNKTTSITTLNG</sequence>
<feature type="transmembrane region" description="Helical" evidence="1">
    <location>
        <begin position="53"/>
        <end position="75"/>
    </location>
</feature>
<evidence type="ECO:0000313" key="3">
    <source>
        <dbReference type="Proteomes" id="UP001292079"/>
    </source>
</evidence>
<reference evidence="2" key="2">
    <citation type="journal article" date="2023" name="Infect Dis Poverty">
        <title>Chromosome-scale genome of the human blood fluke Schistosoma mekongi and its implications for public health.</title>
        <authorList>
            <person name="Zhou M."/>
            <person name="Xu L."/>
            <person name="Xu D."/>
            <person name="Chen W."/>
            <person name="Khan J."/>
            <person name="Hu Y."/>
            <person name="Huang H."/>
            <person name="Wei H."/>
            <person name="Zhang Y."/>
            <person name="Chusongsang P."/>
            <person name="Tanasarnprasert K."/>
            <person name="Hu X."/>
            <person name="Limpanont Y."/>
            <person name="Lv Z."/>
        </authorList>
    </citation>
    <scope>NUCLEOTIDE SEQUENCE</scope>
    <source>
        <strain evidence="2">LV_2022a</strain>
    </source>
</reference>
<comment type="caution">
    <text evidence="2">The sequence shown here is derived from an EMBL/GenBank/DDBJ whole genome shotgun (WGS) entry which is preliminary data.</text>
</comment>
<feature type="transmembrane region" description="Helical" evidence="1">
    <location>
        <begin position="20"/>
        <end position="41"/>
    </location>
</feature>
<name>A0AAE2D323_SCHME</name>
<keyword evidence="1" id="KW-0472">Membrane</keyword>
<keyword evidence="1" id="KW-1133">Transmembrane helix</keyword>
<protein>
    <submittedName>
        <fullName evidence="2">Uncharacterized protein</fullName>
    </submittedName>
</protein>
<reference evidence="2" key="1">
    <citation type="submission" date="2022-04" db="EMBL/GenBank/DDBJ databases">
        <authorList>
            <person name="Xu L."/>
            <person name="Lv Z."/>
        </authorList>
    </citation>
    <scope>NUCLEOTIDE SEQUENCE</scope>
    <source>
        <strain evidence="2">LV_2022a</strain>
    </source>
</reference>
<keyword evidence="3" id="KW-1185">Reference proteome</keyword>
<evidence type="ECO:0000256" key="1">
    <source>
        <dbReference type="SAM" id="Phobius"/>
    </source>
</evidence>
<gene>
    <name evidence="2" type="ORF">MN116_007678</name>
</gene>